<dbReference type="Proteomes" id="UP001523369">
    <property type="component" value="Unassembled WGS sequence"/>
</dbReference>
<feature type="compositionally biased region" description="Acidic residues" evidence="1">
    <location>
        <begin position="64"/>
        <end position="75"/>
    </location>
</feature>
<gene>
    <name evidence="2" type="ORF">M1L60_24205</name>
</gene>
<dbReference type="RefSeq" id="WP_253239782.1">
    <property type="nucleotide sequence ID" value="NZ_JAMYJR010000027.1"/>
</dbReference>
<feature type="region of interest" description="Disordered" evidence="1">
    <location>
        <begin position="48"/>
        <end position="75"/>
    </location>
</feature>
<evidence type="ECO:0000313" key="2">
    <source>
        <dbReference type="EMBL" id="MCO8273703.1"/>
    </source>
</evidence>
<evidence type="ECO:0000256" key="1">
    <source>
        <dbReference type="SAM" id="MobiDB-lite"/>
    </source>
</evidence>
<proteinExistence type="predicted"/>
<dbReference type="EMBL" id="JAMYJR010000027">
    <property type="protein sequence ID" value="MCO8273703.1"/>
    <property type="molecule type" value="Genomic_DNA"/>
</dbReference>
<protein>
    <submittedName>
        <fullName evidence="2">Uncharacterized protein</fullName>
    </submittedName>
</protein>
<name>A0ABT1DT67_9ACTN</name>
<evidence type="ECO:0000313" key="3">
    <source>
        <dbReference type="Proteomes" id="UP001523369"/>
    </source>
</evidence>
<sequence>MRMQKIECPVCWQDWLQWYRKKGTDLTFLLCPECDSVWLPGSEPGRDAARDLTDVVGNPPVGETEWDLIEPADVS</sequence>
<keyword evidence="3" id="KW-1185">Reference proteome</keyword>
<comment type="caution">
    <text evidence="2">The sequence shown here is derived from an EMBL/GenBank/DDBJ whole genome shotgun (WGS) entry which is preliminary data.</text>
</comment>
<reference evidence="2 3" key="1">
    <citation type="submission" date="2022-06" db="EMBL/GenBank/DDBJ databases">
        <title>New Species of the Genus Actinoplanes, ActinopZanes ferrugineus.</title>
        <authorList>
            <person name="Ding P."/>
        </authorList>
    </citation>
    <scope>NUCLEOTIDE SEQUENCE [LARGE SCALE GENOMIC DNA]</scope>
    <source>
        <strain evidence="2 3">TRM88003</strain>
    </source>
</reference>
<organism evidence="2 3">
    <name type="scientific">Paractinoplanes aksuensis</name>
    <dbReference type="NCBI Taxonomy" id="2939490"/>
    <lineage>
        <taxon>Bacteria</taxon>
        <taxon>Bacillati</taxon>
        <taxon>Actinomycetota</taxon>
        <taxon>Actinomycetes</taxon>
        <taxon>Micromonosporales</taxon>
        <taxon>Micromonosporaceae</taxon>
        <taxon>Paractinoplanes</taxon>
    </lineage>
</organism>
<accession>A0ABT1DT67</accession>